<dbReference type="FunCoup" id="Q6BHU9">
    <property type="interactions" value="254"/>
</dbReference>
<keyword evidence="8" id="KW-0539">Nucleus</keyword>
<dbReference type="GO" id="GO:0035925">
    <property type="term" value="F:mRNA 3'-UTR AU-rich region binding"/>
    <property type="evidence" value="ECO:0007669"/>
    <property type="project" value="TreeGrafter"/>
</dbReference>
<protein>
    <recommendedName>
        <fullName evidence="9">Ribosomal RNA-processing protein 43</fullName>
    </recommendedName>
</protein>
<name>Q6BHU9_DEBHA</name>
<dbReference type="InterPro" id="IPR050590">
    <property type="entry name" value="Exosome_comp_Rrp42_subfam"/>
</dbReference>
<evidence type="ECO:0000256" key="7">
    <source>
        <dbReference type="ARBA" id="ARBA00022884"/>
    </source>
</evidence>
<dbReference type="GO" id="GO:0071042">
    <property type="term" value="P:nuclear polyadenylation-dependent mRNA catabolic process"/>
    <property type="evidence" value="ECO:0007669"/>
    <property type="project" value="EnsemblFungi"/>
</dbReference>
<comment type="similarity">
    <text evidence="3">Belongs to the RNase PH family.</text>
</comment>
<evidence type="ECO:0000259" key="10">
    <source>
        <dbReference type="Pfam" id="PF01138"/>
    </source>
</evidence>
<dbReference type="CDD" id="cd11358">
    <property type="entry name" value="RNase_PH"/>
    <property type="match status" value="1"/>
</dbReference>
<dbReference type="GO" id="GO:0071038">
    <property type="term" value="P:TRAMP-dependent tRNA surveillance pathway"/>
    <property type="evidence" value="ECO:0007669"/>
    <property type="project" value="EnsemblFungi"/>
</dbReference>
<dbReference type="InterPro" id="IPR001247">
    <property type="entry name" value="ExoRNase_PH_dom1"/>
</dbReference>
<gene>
    <name evidence="11" type="ordered locus">DEHA2G15620g</name>
</gene>
<dbReference type="RefSeq" id="XP_462222.1">
    <property type="nucleotide sequence ID" value="XM_462222.1"/>
</dbReference>
<dbReference type="OMA" id="FDLCYLS"/>
<dbReference type="GO" id="GO:0016075">
    <property type="term" value="P:rRNA catabolic process"/>
    <property type="evidence" value="ECO:0007669"/>
    <property type="project" value="TreeGrafter"/>
</dbReference>
<dbReference type="GO" id="GO:0000467">
    <property type="term" value="P:exonucleolytic trimming to generate mature 3'-end of 5.8S rRNA from tricistronic rRNA transcript (SSU-rRNA, 5.8S rRNA, LSU-rRNA)"/>
    <property type="evidence" value="ECO:0007669"/>
    <property type="project" value="EnsemblFungi"/>
</dbReference>
<dbReference type="SUPFAM" id="SSF54211">
    <property type="entry name" value="Ribosomal protein S5 domain 2-like"/>
    <property type="match status" value="1"/>
</dbReference>
<reference evidence="11 12" key="1">
    <citation type="journal article" date="2004" name="Nature">
        <title>Genome evolution in yeasts.</title>
        <authorList>
            <consortium name="Genolevures"/>
            <person name="Dujon B."/>
            <person name="Sherman D."/>
            <person name="Fischer G."/>
            <person name="Durrens P."/>
            <person name="Casaregola S."/>
            <person name="Lafontaine I."/>
            <person name="de Montigny J."/>
            <person name="Marck C."/>
            <person name="Neuveglise C."/>
            <person name="Talla E."/>
            <person name="Goffard N."/>
            <person name="Frangeul L."/>
            <person name="Aigle M."/>
            <person name="Anthouard V."/>
            <person name="Babour A."/>
            <person name="Barbe V."/>
            <person name="Barnay S."/>
            <person name="Blanchin S."/>
            <person name="Beckerich J.M."/>
            <person name="Beyne E."/>
            <person name="Bleykasten C."/>
            <person name="Boisrame A."/>
            <person name="Boyer J."/>
            <person name="Cattolico L."/>
            <person name="Confanioleri F."/>
            <person name="de Daruvar A."/>
            <person name="Despons L."/>
            <person name="Fabre E."/>
            <person name="Fairhead C."/>
            <person name="Ferry-Dumazet H."/>
            <person name="Groppi A."/>
            <person name="Hantraye F."/>
            <person name="Hennequin C."/>
            <person name="Jauniaux N."/>
            <person name="Joyet P."/>
            <person name="Kachouri R."/>
            <person name="Kerrest A."/>
            <person name="Koszul R."/>
            <person name="Lemaire M."/>
            <person name="Lesur I."/>
            <person name="Ma L."/>
            <person name="Muller H."/>
            <person name="Nicaud J.M."/>
            <person name="Nikolski M."/>
            <person name="Oztas S."/>
            <person name="Ozier-Kalogeropoulos O."/>
            <person name="Pellenz S."/>
            <person name="Potier S."/>
            <person name="Richard G.F."/>
            <person name="Straub M.L."/>
            <person name="Suleau A."/>
            <person name="Swennene D."/>
            <person name="Tekaia F."/>
            <person name="Wesolowski-Louvel M."/>
            <person name="Westhof E."/>
            <person name="Wirth B."/>
            <person name="Zeniou-Meyer M."/>
            <person name="Zivanovic I."/>
            <person name="Bolotin-Fukuhara M."/>
            <person name="Thierry A."/>
            <person name="Bouchier C."/>
            <person name="Caudron B."/>
            <person name="Scarpelli C."/>
            <person name="Gaillardin C."/>
            <person name="Weissenbach J."/>
            <person name="Wincker P."/>
            <person name="Souciet J.L."/>
        </authorList>
    </citation>
    <scope>NUCLEOTIDE SEQUENCE [LARGE SCALE GENOMIC DNA]</scope>
    <source>
        <strain evidence="12">ATCC 36239 / CBS 767 / BCRC 21394 / JCM 1990 / NBRC 0083 / IGC 2968</strain>
    </source>
</reference>
<evidence type="ECO:0000313" key="12">
    <source>
        <dbReference type="Proteomes" id="UP000000599"/>
    </source>
</evidence>
<accession>Q6BHU9</accession>
<dbReference type="STRING" id="284592.Q6BHU9"/>
<dbReference type="InParanoid" id="Q6BHU9"/>
<dbReference type="GO" id="GO:0034473">
    <property type="term" value="P:U1 snRNA 3'-end processing"/>
    <property type="evidence" value="ECO:0007669"/>
    <property type="project" value="TreeGrafter"/>
</dbReference>
<dbReference type="eggNOG" id="KOG1613">
    <property type="taxonomic scope" value="Eukaryota"/>
</dbReference>
<dbReference type="InterPro" id="IPR027408">
    <property type="entry name" value="PNPase/RNase_PH_dom_sf"/>
</dbReference>
<evidence type="ECO:0000256" key="6">
    <source>
        <dbReference type="ARBA" id="ARBA00022835"/>
    </source>
</evidence>
<dbReference type="GO" id="GO:0034475">
    <property type="term" value="P:U4 snRNA 3'-end processing"/>
    <property type="evidence" value="ECO:0007669"/>
    <property type="project" value="TreeGrafter"/>
</dbReference>
<dbReference type="GO" id="GO:0034476">
    <property type="term" value="P:U5 snRNA 3'-end processing"/>
    <property type="evidence" value="ECO:0007669"/>
    <property type="project" value="TreeGrafter"/>
</dbReference>
<evidence type="ECO:0000256" key="8">
    <source>
        <dbReference type="ARBA" id="ARBA00023242"/>
    </source>
</evidence>
<evidence type="ECO:0000256" key="9">
    <source>
        <dbReference type="ARBA" id="ARBA00030617"/>
    </source>
</evidence>
<dbReference type="GO" id="GO:0006397">
    <property type="term" value="P:mRNA processing"/>
    <property type="evidence" value="ECO:0007669"/>
    <property type="project" value="EnsemblFungi"/>
</dbReference>
<dbReference type="VEuPathDB" id="FungiDB:DEHA2G15620g"/>
<dbReference type="GeneID" id="2905144"/>
<dbReference type="InterPro" id="IPR020568">
    <property type="entry name" value="Ribosomal_Su5_D2-typ_SF"/>
</dbReference>
<comment type="subcellular location">
    <subcellularLocation>
        <location evidence="1">Cytoplasm</location>
    </subcellularLocation>
    <subcellularLocation>
        <location evidence="2">Nucleus</location>
        <location evidence="2">Nucleolus</location>
    </subcellularLocation>
</comment>
<dbReference type="Proteomes" id="UP000000599">
    <property type="component" value="Chromosome G"/>
</dbReference>
<dbReference type="PANTHER" id="PTHR11097">
    <property type="entry name" value="EXOSOME COMPLEX EXONUCLEASE RIBOSOMAL RNA PROCESSING PROTEIN"/>
    <property type="match status" value="1"/>
</dbReference>
<dbReference type="PANTHER" id="PTHR11097:SF9">
    <property type="entry name" value="EXOSOME COMPLEX COMPONENT RRP43"/>
    <property type="match status" value="1"/>
</dbReference>
<keyword evidence="4" id="KW-0963">Cytoplasm</keyword>
<keyword evidence="12" id="KW-1185">Reference proteome</keyword>
<dbReference type="OrthoDB" id="45882at2759"/>
<dbReference type="Pfam" id="PF01138">
    <property type="entry name" value="RNase_PH"/>
    <property type="match status" value="1"/>
</dbReference>
<proteinExistence type="inferred from homology"/>
<dbReference type="GO" id="GO:0071028">
    <property type="term" value="P:nuclear mRNA surveillance"/>
    <property type="evidence" value="ECO:0007669"/>
    <property type="project" value="TreeGrafter"/>
</dbReference>
<dbReference type="GO" id="GO:0005730">
    <property type="term" value="C:nucleolus"/>
    <property type="evidence" value="ECO:0007669"/>
    <property type="project" value="UniProtKB-SubCell"/>
</dbReference>
<dbReference type="AlphaFoldDB" id="Q6BHU9"/>
<dbReference type="GO" id="GO:0000177">
    <property type="term" value="C:cytoplasmic exosome (RNase complex)"/>
    <property type="evidence" value="ECO:0007669"/>
    <property type="project" value="EnsemblFungi"/>
</dbReference>
<organism evidence="11 12">
    <name type="scientific">Debaryomyces hansenii (strain ATCC 36239 / CBS 767 / BCRC 21394 / JCM 1990 / NBRC 0083 / IGC 2968)</name>
    <name type="common">Yeast</name>
    <name type="synonym">Torulaspora hansenii</name>
    <dbReference type="NCBI Taxonomy" id="284592"/>
    <lineage>
        <taxon>Eukaryota</taxon>
        <taxon>Fungi</taxon>
        <taxon>Dikarya</taxon>
        <taxon>Ascomycota</taxon>
        <taxon>Saccharomycotina</taxon>
        <taxon>Pichiomycetes</taxon>
        <taxon>Debaryomycetaceae</taxon>
        <taxon>Debaryomyces</taxon>
    </lineage>
</organism>
<evidence type="ECO:0000256" key="2">
    <source>
        <dbReference type="ARBA" id="ARBA00004604"/>
    </source>
</evidence>
<feature type="domain" description="Exoribonuclease phosphorolytic" evidence="10">
    <location>
        <begin position="41"/>
        <end position="212"/>
    </location>
</feature>
<sequence>MTNEFHQISFPPSVLDRLAPDISLQRHLNLGLRPCLRNFNEFKPLEVSTGNLQELEGNFTVGSSIVKNGNTTVICGITLGIVETPKSSIFESTDSESTYTSVYPVVEISRGRSGAPTDEEMILSQKLYETILHSKIISTKSLEAKPGMAIANDDGSLEIIYPTPNETSDVFSNIKSCSFVLYAHLKVFSRSGPLFDVCHTSLINALKNTKLPKVYVQDSFNNIKVPIRSKGNFGHLSKSSDVLIDGNKALMYDLPLNHEQIGLSSSFGIIELESNSTNDMDIDSKSVILADLEGDSEESECLSRANIIIDQDNSHMKHVSIVGGGANINIDTIKECIQIAKLRSMNV</sequence>
<evidence type="ECO:0000256" key="4">
    <source>
        <dbReference type="ARBA" id="ARBA00022490"/>
    </source>
</evidence>
<keyword evidence="6" id="KW-0271">Exosome</keyword>
<dbReference type="GO" id="GO:0005654">
    <property type="term" value="C:nucleoplasm"/>
    <property type="evidence" value="ECO:0007669"/>
    <property type="project" value="EnsemblFungi"/>
</dbReference>
<dbReference type="Gene3D" id="3.30.230.70">
    <property type="entry name" value="GHMP Kinase, N-terminal domain"/>
    <property type="match status" value="1"/>
</dbReference>
<dbReference type="KEGG" id="dha:DEHA2G15620g"/>
<dbReference type="HOGENOM" id="CLU_065411_0_0_1"/>
<evidence type="ECO:0000256" key="3">
    <source>
        <dbReference type="ARBA" id="ARBA00006678"/>
    </source>
</evidence>
<dbReference type="GO" id="GO:0071035">
    <property type="term" value="P:nuclear polyadenylation-dependent rRNA catabolic process"/>
    <property type="evidence" value="ECO:0007669"/>
    <property type="project" value="EnsemblFungi"/>
</dbReference>
<keyword evidence="7" id="KW-0694">RNA-binding</keyword>
<keyword evidence="5" id="KW-0698">rRNA processing</keyword>
<evidence type="ECO:0000256" key="1">
    <source>
        <dbReference type="ARBA" id="ARBA00004496"/>
    </source>
</evidence>
<evidence type="ECO:0000256" key="5">
    <source>
        <dbReference type="ARBA" id="ARBA00022552"/>
    </source>
</evidence>
<dbReference type="GO" id="GO:0000176">
    <property type="term" value="C:nuclear exosome (RNase complex)"/>
    <property type="evidence" value="ECO:0007669"/>
    <property type="project" value="EnsemblFungi"/>
</dbReference>
<dbReference type="EMBL" id="CR382139">
    <property type="protein sequence ID" value="CAG90716.1"/>
    <property type="molecule type" value="Genomic_DNA"/>
</dbReference>
<evidence type="ECO:0000313" key="11">
    <source>
        <dbReference type="EMBL" id="CAG90716.1"/>
    </source>
</evidence>